<name>A0A368NRE5_AGRVI</name>
<evidence type="ECO:0000256" key="1">
    <source>
        <dbReference type="SAM" id="MobiDB-lite"/>
    </source>
</evidence>
<evidence type="ECO:0000313" key="3">
    <source>
        <dbReference type="Proteomes" id="UP000436911"/>
    </source>
</evidence>
<evidence type="ECO:0000313" key="2">
    <source>
        <dbReference type="EMBL" id="KAA3529494.1"/>
    </source>
</evidence>
<reference evidence="2 3" key="1">
    <citation type="submission" date="2018-08" db="EMBL/GenBank/DDBJ databases">
        <title>Genome sequencing of Agrobacterium vitis strain ICMP 10754.</title>
        <authorList>
            <person name="Visnovsky S.B."/>
            <person name="Pitman A.R."/>
        </authorList>
    </citation>
    <scope>NUCLEOTIDE SEQUENCE [LARGE SCALE GENOMIC DNA]</scope>
    <source>
        <strain evidence="2 3">ICMP 10754</strain>
    </source>
</reference>
<dbReference type="EMBL" id="QUSG01000003">
    <property type="protein sequence ID" value="KAA3529494.1"/>
    <property type="molecule type" value="Genomic_DNA"/>
</dbReference>
<dbReference type="AlphaFoldDB" id="A0A368NRE5"/>
<organism evidence="2 3">
    <name type="scientific">Agrobacterium vitis</name>
    <name type="common">Rhizobium vitis</name>
    <dbReference type="NCBI Taxonomy" id="373"/>
    <lineage>
        <taxon>Bacteria</taxon>
        <taxon>Pseudomonadati</taxon>
        <taxon>Pseudomonadota</taxon>
        <taxon>Alphaproteobacteria</taxon>
        <taxon>Hyphomicrobiales</taxon>
        <taxon>Rhizobiaceae</taxon>
        <taxon>Rhizobium/Agrobacterium group</taxon>
        <taxon>Agrobacterium</taxon>
    </lineage>
</organism>
<proteinExistence type="predicted"/>
<protein>
    <submittedName>
        <fullName evidence="2">Uncharacterized protein</fullName>
    </submittedName>
</protein>
<comment type="caution">
    <text evidence="2">The sequence shown here is derived from an EMBL/GenBank/DDBJ whole genome shotgun (WGS) entry which is preliminary data.</text>
</comment>
<gene>
    <name evidence="2" type="ORF">DXT89_07045</name>
</gene>
<feature type="compositionally biased region" description="Basic residues" evidence="1">
    <location>
        <begin position="1"/>
        <end position="10"/>
    </location>
</feature>
<dbReference type="Proteomes" id="UP000436911">
    <property type="component" value="Unassembled WGS sequence"/>
</dbReference>
<accession>A0A368NRE5</accession>
<sequence>MPVPHKMKLGTKHERGGVSDSSPIRSLAVLNQRPARKTTKIHRNRRLFLSYSPLQPEKQRLGNSFLAFAPRHRHVWSRKKIGCRHPLLTVQSGATI</sequence>
<feature type="region of interest" description="Disordered" evidence="1">
    <location>
        <begin position="1"/>
        <end position="25"/>
    </location>
</feature>